<comment type="similarity">
    <text evidence="2">Belongs to the UPF0702 family.</text>
</comment>
<feature type="transmembrane region" description="Helical" evidence="7">
    <location>
        <begin position="20"/>
        <end position="41"/>
    </location>
</feature>
<evidence type="ECO:0000256" key="1">
    <source>
        <dbReference type="ARBA" id="ARBA00004651"/>
    </source>
</evidence>
<dbReference type="EMBL" id="JBHSGI010000004">
    <property type="protein sequence ID" value="MFC4668346.1"/>
    <property type="molecule type" value="Genomic_DNA"/>
</dbReference>
<dbReference type="RefSeq" id="WP_380716620.1">
    <property type="nucleotide sequence ID" value="NZ_JBHSGI010000004.1"/>
</dbReference>
<proteinExistence type="inferred from homology"/>
<comment type="caution">
    <text evidence="9">The sequence shown here is derived from an EMBL/GenBank/DDBJ whole genome shotgun (WGS) entry which is preliminary data.</text>
</comment>
<evidence type="ECO:0000256" key="5">
    <source>
        <dbReference type="ARBA" id="ARBA00022989"/>
    </source>
</evidence>
<evidence type="ECO:0000256" key="4">
    <source>
        <dbReference type="ARBA" id="ARBA00022692"/>
    </source>
</evidence>
<organism evidence="9 10">
    <name type="scientific">Seohaeicola nanhaiensis</name>
    <dbReference type="NCBI Taxonomy" id="1387282"/>
    <lineage>
        <taxon>Bacteria</taxon>
        <taxon>Pseudomonadati</taxon>
        <taxon>Pseudomonadota</taxon>
        <taxon>Alphaproteobacteria</taxon>
        <taxon>Rhodobacterales</taxon>
        <taxon>Roseobacteraceae</taxon>
        <taxon>Seohaeicola</taxon>
    </lineage>
</organism>
<reference evidence="10" key="1">
    <citation type="journal article" date="2019" name="Int. J. Syst. Evol. Microbiol.">
        <title>The Global Catalogue of Microorganisms (GCM) 10K type strain sequencing project: providing services to taxonomists for standard genome sequencing and annotation.</title>
        <authorList>
            <consortium name="The Broad Institute Genomics Platform"/>
            <consortium name="The Broad Institute Genome Sequencing Center for Infectious Disease"/>
            <person name="Wu L."/>
            <person name="Ma J."/>
        </authorList>
    </citation>
    <scope>NUCLEOTIDE SEQUENCE [LARGE SCALE GENOMIC DNA]</scope>
    <source>
        <strain evidence="10">CGMCC 4.7283</strain>
    </source>
</reference>
<dbReference type="InterPro" id="IPR007353">
    <property type="entry name" value="DUF421"/>
</dbReference>
<keyword evidence="5 7" id="KW-1133">Transmembrane helix</keyword>
<keyword evidence="10" id="KW-1185">Reference proteome</keyword>
<keyword evidence="6 7" id="KW-0472">Membrane</keyword>
<evidence type="ECO:0000256" key="3">
    <source>
        <dbReference type="ARBA" id="ARBA00022475"/>
    </source>
</evidence>
<comment type="subcellular location">
    <subcellularLocation>
        <location evidence="1">Cell membrane</location>
        <topology evidence="1">Multi-pass membrane protein</topology>
    </subcellularLocation>
</comment>
<feature type="transmembrane region" description="Helical" evidence="7">
    <location>
        <begin position="53"/>
        <end position="73"/>
    </location>
</feature>
<dbReference type="Pfam" id="PF04239">
    <property type="entry name" value="DUF421"/>
    <property type="match status" value="1"/>
</dbReference>
<evidence type="ECO:0000256" key="6">
    <source>
        <dbReference type="ARBA" id="ARBA00023136"/>
    </source>
</evidence>
<evidence type="ECO:0000313" key="10">
    <source>
        <dbReference type="Proteomes" id="UP001595973"/>
    </source>
</evidence>
<sequence>MDDHVVPFDLVRMFLGDDPPLFYLEIVFRCCVIYAYTLLMIRWIGGRGIAQMSVVEFLLVIALGSAVGDALFYPEVPLFHALLVITMVILINKGLDVMIFKSTQVERAMDGMALEVVRDGVINVRVLQRLKLGQNELFEALRERGFRSLGEIEAAYLETSGNFSAFKRKAETPGLPIEPPWDVAPPETLTPGSTFRGRVACRRCGYVLPKGQTITPDECAKCDHREWTPARWPDASDADG</sequence>
<dbReference type="PANTHER" id="PTHR34582">
    <property type="entry name" value="UPF0702 TRANSMEMBRANE PROTEIN YCAP"/>
    <property type="match status" value="1"/>
</dbReference>
<keyword evidence="4 7" id="KW-0812">Transmembrane</keyword>
<dbReference type="InterPro" id="IPR023090">
    <property type="entry name" value="UPF0702_alpha/beta_dom_sf"/>
</dbReference>
<evidence type="ECO:0000256" key="7">
    <source>
        <dbReference type="SAM" id="Phobius"/>
    </source>
</evidence>
<name>A0ABV9KFD1_9RHOB</name>
<gene>
    <name evidence="9" type="ORF">ACFO5X_07260</name>
</gene>
<dbReference type="Gene3D" id="3.30.240.20">
    <property type="entry name" value="bsu07140 like domains"/>
    <property type="match status" value="1"/>
</dbReference>
<accession>A0ABV9KFD1</accession>
<keyword evidence="3" id="KW-1003">Cell membrane</keyword>
<feature type="domain" description="YetF C-terminal" evidence="8">
    <location>
        <begin position="101"/>
        <end position="173"/>
    </location>
</feature>
<dbReference type="Proteomes" id="UP001595973">
    <property type="component" value="Unassembled WGS sequence"/>
</dbReference>
<dbReference type="PANTHER" id="PTHR34582:SF6">
    <property type="entry name" value="UPF0702 TRANSMEMBRANE PROTEIN YCAP"/>
    <property type="match status" value="1"/>
</dbReference>
<evidence type="ECO:0000256" key="2">
    <source>
        <dbReference type="ARBA" id="ARBA00006448"/>
    </source>
</evidence>
<evidence type="ECO:0000313" key="9">
    <source>
        <dbReference type="EMBL" id="MFC4668346.1"/>
    </source>
</evidence>
<feature type="transmembrane region" description="Helical" evidence="7">
    <location>
        <begin position="79"/>
        <end position="100"/>
    </location>
</feature>
<evidence type="ECO:0000259" key="8">
    <source>
        <dbReference type="Pfam" id="PF04239"/>
    </source>
</evidence>
<protein>
    <submittedName>
        <fullName evidence="9">DUF421 domain-containing protein</fullName>
    </submittedName>
</protein>